<evidence type="ECO:0000313" key="1">
    <source>
        <dbReference type="EMBL" id="KAK2720882.1"/>
    </source>
</evidence>
<dbReference type="EMBL" id="JAVRJZ010000007">
    <property type="protein sequence ID" value="KAK2720882.1"/>
    <property type="molecule type" value="Genomic_DNA"/>
</dbReference>
<dbReference type="Proteomes" id="UP001187531">
    <property type="component" value="Unassembled WGS sequence"/>
</dbReference>
<organism evidence="1 2">
    <name type="scientific">Artemia franciscana</name>
    <name type="common">Brine shrimp</name>
    <name type="synonym">Artemia sanfranciscana</name>
    <dbReference type="NCBI Taxonomy" id="6661"/>
    <lineage>
        <taxon>Eukaryota</taxon>
        <taxon>Metazoa</taxon>
        <taxon>Ecdysozoa</taxon>
        <taxon>Arthropoda</taxon>
        <taxon>Crustacea</taxon>
        <taxon>Branchiopoda</taxon>
        <taxon>Anostraca</taxon>
        <taxon>Artemiidae</taxon>
        <taxon>Artemia</taxon>
    </lineage>
</organism>
<name>A0AA88L8E2_ARTSF</name>
<keyword evidence="2" id="KW-1185">Reference proteome</keyword>
<dbReference type="AlphaFoldDB" id="A0AA88L8E2"/>
<protein>
    <submittedName>
        <fullName evidence="1">Uncharacterized protein</fullName>
    </submittedName>
</protein>
<comment type="caution">
    <text evidence="1">The sequence shown here is derived from an EMBL/GenBank/DDBJ whole genome shotgun (WGS) entry which is preliminary data.</text>
</comment>
<gene>
    <name evidence="1" type="ORF">QYM36_004686</name>
</gene>
<evidence type="ECO:0000313" key="2">
    <source>
        <dbReference type="Proteomes" id="UP001187531"/>
    </source>
</evidence>
<proteinExistence type="predicted"/>
<reference evidence="1" key="1">
    <citation type="submission" date="2023-07" db="EMBL/GenBank/DDBJ databases">
        <title>Chromosome-level genome assembly of Artemia franciscana.</title>
        <authorList>
            <person name="Jo E."/>
        </authorList>
    </citation>
    <scope>NUCLEOTIDE SEQUENCE</scope>
    <source>
        <tissue evidence="1">Whole body</tissue>
    </source>
</reference>
<sequence>MANSLKRKNKKQCYSALFEGNKADLKRTCKVINELVSGPWRTQDPQIEIEAVALENRQESCDKIGDYFTRIGTIGRFGRSEDRRIGRYTRIRDYQAFVNEKSFLMRGAWEWKWKWNFVPVIQLN</sequence>
<accession>A0AA88L8E2</accession>